<name>A0A318K2G2_9NOCA</name>
<dbReference type="GO" id="GO:0016787">
    <property type="term" value="F:hydrolase activity"/>
    <property type="evidence" value="ECO:0007669"/>
    <property type="project" value="UniProtKB-KW"/>
</dbReference>
<dbReference type="EMBL" id="QJKF01000007">
    <property type="protein sequence ID" value="PXX62202.1"/>
    <property type="molecule type" value="Genomic_DNA"/>
</dbReference>
<feature type="domain" description="AB hydrolase-1" evidence="4">
    <location>
        <begin position="97"/>
        <end position="344"/>
    </location>
</feature>
<accession>A0A318K2G2</accession>
<keyword evidence="6" id="KW-1185">Reference proteome</keyword>
<dbReference type="PANTHER" id="PTHR43329">
    <property type="entry name" value="EPOXIDE HYDROLASE"/>
    <property type="match status" value="1"/>
</dbReference>
<dbReference type="Pfam" id="PF00561">
    <property type="entry name" value="Abhydrolase_1"/>
    <property type="match status" value="1"/>
</dbReference>
<dbReference type="Gene3D" id="3.40.50.1820">
    <property type="entry name" value="alpha/beta hydrolase"/>
    <property type="match status" value="1"/>
</dbReference>
<keyword evidence="1" id="KW-0378">Hydrolase</keyword>
<reference evidence="5 6" key="1">
    <citation type="submission" date="2018-05" db="EMBL/GenBank/DDBJ databases">
        <title>Genomic Encyclopedia of Type Strains, Phase IV (KMG-IV): sequencing the most valuable type-strain genomes for metagenomic binning, comparative biology and taxonomic classification.</title>
        <authorList>
            <person name="Goeker M."/>
        </authorList>
    </citation>
    <scope>NUCLEOTIDE SEQUENCE [LARGE SCALE GENOMIC DNA]</scope>
    <source>
        <strain evidence="5 6">DSM 44704</strain>
    </source>
</reference>
<organism evidence="5 6">
    <name type="scientific">Nocardia tenerifensis</name>
    <dbReference type="NCBI Taxonomy" id="228006"/>
    <lineage>
        <taxon>Bacteria</taxon>
        <taxon>Bacillati</taxon>
        <taxon>Actinomycetota</taxon>
        <taxon>Actinomycetes</taxon>
        <taxon>Mycobacteriales</taxon>
        <taxon>Nocardiaceae</taxon>
        <taxon>Nocardia</taxon>
    </lineage>
</organism>
<dbReference type="OrthoDB" id="3507586at2"/>
<evidence type="ECO:0000256" key="3">
    <source>
        <dbReference type="SAM" id="Phobius"/>
    </source>
</evidence>
<evidence type="ECO:0000256" key="2">
    <source>
        <dbReference type="SAM" id="MobiDB-lite"/>
    </source>
</evidence>
<dbReference type="InterPro" id="IPR000073">
    <property type="entry name" value="AB_hydrolase_1"/>
</dbReference>
<protein>
    <submittedName>
        <fullName evidence="5">Pimeloyl-ACP methyl ester carboxylesterase</fullName>
    </submittedName>
</protein>
<evidence type="ECO:0000313" key="5">
    <source>
        <dbReference type="EMBL" id="PXX62202.1"/>
    </source>
</evidence>
<gene>
    <name evidence="5" type="ORF">DFR70_10769</name>
</gene>
<keyword evidence="3" id="KW-0472">Membrane</keyword>
<feature type="region of interest" description="Disordered" evidence="2">
    <location>
        <begin position="37"/>
        <end position="60"/>
    </location>
</feature>
<dbReference type="InterPro" id="IPR000639">
    <property type="entry name" value="Epox_hydrolase-like"/>
</dbReference>
<dbReference type="SUPFAM" id="SSF53474">
    <property type="entry name" value="alpha/beta-Hydrolases"/>
    <property type="match status" value="1"/>
</dbReference>
<evidence type="ECO:0000259" key="4">
    <source>
        <dbReference type="Pfam" id="PF00561"/>
    </source>
</evidence>
<dbReference type="PRINTS" id="PR00412">
    <property type="entry name" value="EPOXHYDRLASE"/>
</dbReference>
<evidence type="ECO:0000313" key="6">
    <source>
        <dbReference type="Proteomes" id="UP000247569"/>
    </source>
</evidence>
<evidence type="ECO:0000256" key="1">
    <source>
        <dbReference type="ARBA" id="ARBA00022801"/>
    </source>
</evidence>
<dbReference type="InterPro" id="IPR029058">
    <property type="entry name" value="AB_hydrolase_fold"/>
</dbReference>
<feature type="transmembrane region" description="Helical" evidence="3">
    <location>
        <begin position="14"/>
        <end position="33"/>
    </location>
</feature>
<comment type="caution">
    <text evidence="5">The sequence shown here is derived from an EMBL/GenBank/DDBJ whole genome shotgun (WGS) entry which is preliminary data.</text>
</comment>
<dbReference type="AlphaFoldDB" id="A0A318K2G2"/>
<keyword evidence="3" id="KW-1133">Transmembrane helix</keyword>
<sequence>MPSSSRDRWWGRPIWWSVGLAVVLVVVVGALNWRVEGHSAPPPSSAPPCVAGEEPQSRGYNAATERDPVLAQSFRHCFTTVDGVQMHYVIGGSGPQPLVLLHGWPESWYEYHAVMPKLLAGRTVIAIDLPGMGDSTGQPASYTKTTLARYVSALLTKIGVQRDARVVAHDFGVGVAYALAAEHRDQVAGLFLMDFPLVGRNLGFAAVQPLSWHFSFNVQNPLAEELVTDRVTAFLDYFFRHSEVSEQARAASDHELPISAESLAEYARVYSRPQVLHAGFELYRTWQIDETENARLQQTPLTIPVRMLTQDGLSGVMVPAVRDAAPGVVGSEIAGAGHWLVDQRPDLVAEEIASFYPAG</sequence>
<keyword evidence="3" id="KW-0812">Transmembrane</keyword>
<proteinExistence type="predicted"/>
<dbReference type="Proteomes" id="UP000247569">
    <property type="component" value="Unassembled WGS sequence"/>
</dbReference>